<dbReference type="GO" id="GO:0016765">
    <property type="term" value="F:transferase activity, transferring alkyl or aryl (other than methyl) groups"/>
    <property type="evidence" value="ECO:0007669"/>
    <property type="project" value="UniProtKB-ARBA"/>
</dbReference>
<proteinExistence type="predicted"/>
<sequence length="292" mass="33690">MSPHSAPEPSIQDQYSDEKTYKYGSSAYYAYLFLAQDTQKDIKLLHAFFHEISNVLYISTESSVARLKLSWWKNEIEQLFHGKPEHPISQALVATIKKYDLKKQYFDYIVESVEMDLSHNRYLDWTSLKNFCTMQSGAFACLITQVLAPTNEQNIRFAQKLGVAIHFTHLLRGLGQDATQGRIYIPMDFLREHQIKAADILNAKYSDEFRVFMQAQGNYARQLFKEALPYLAPESRQALRPCLIKANLCLKLLKALEKDQWRVLDKGISLSPVSKLLTASKVWLSQGRYFGM</sequence>
<dbReference type="OrthoDB" id="9807580at2"/>
<protein>
    <submittedName>
        <fullName evidence="1">Phytoene synthase</fullName>
    </submittedName>
</protein>
<dbReference type="PANTHER" id="PTHR31480">
    <property type="entry name" value="BIFUNCTIONAL LYCOPENE CYCLASE/PHYTOENE SYNTHASE"/>
    <property type="match status" value="1"/>
</dbReference>
<dbReference type="InterPro" id="IPR008949">
    <property type="entry name" value="Isoprenoid_synthase_dom_sf"/>
</dbReference>
<evidence type="ECO:0000313" key="1">
    <source>
        <dbReference type="EMBL" id="ETD72923.1"/>
    </source>
</evidence>
<comment type="caution">
    <text evidence="1">The sequence shown here is derived from an EMBL/GenBank/DDBJ whole genome shotgun (WGS) entry which is preliminary data.</text>
</comment>
<keyword evidence="2" id="KW-1185">Reference proteome</keyword>
<dbReference type="Pfam" id="PF00494">
    <property type="entry name" value="SQS_PSY"/>
    <property type="match status" value="1"/>
</dbReference>
<dbReference type="InterPro" id="IPR002060">
    <property type="entry name" value="Squ/phyt_synthse"/>
</dbReference>
<dbReference type="SUPFAM" id="SSF48576">
    <property type="entry name" value="Terpenoid synthases"/>
    <property type="match status" value="1"/>
</dbReference>
<name>V8GAE7_9BURK</name>
<reference evidence="1 2" key="1">
    <citation type="submission" date="2013-11" db="EMBL/GenBank/DDBJ databases">
        <title>Genomic analysis of Pelistega sp. HM-7.</title>
        <authorList>
            <person name="Kumbhare S.V."/>
            <person name="Shetty S.A."/>
            <person name="Sharma O."/>
            <person name="Dhotre D.P."/>
        </authorList>
    </citation>
    <scope>NUCLEOTIDE SEQUENCE [LARGE SCALE GENOMIC DNA]</scope>
    <source>
        <strain evidence="1 2">HM-7</strain>
    </source>
</reference>
<accession>V8GAE7</accession>
<organism evidence="1 2">
    <name type="scientific">Pelistega indica</name>
    <dbReference type="NCBI Taxonomy" id="1414851"/>
    <lineage>
        <taxon>Bacteria</taxon>
        <taxon>Pseudomonadati</taxon>
        <taxon>Pseudomonadota</taxon>
        <taxon>Betaproteobacteria</taxon>
        <taxon>Burkholderiales</taxon>
        <taxon>Alcaligenaceae</taxon>
        <taxon>Pelistega</taxon>
    </lineage>
</organism>
<dbReference type="Proteomes" id="UP000018766">
    <property type="component" value="Unassembled WGS sequence"/>
</dbReference>
<dbReference type="AlphaFoldDB" id="V8GAE7"/>
<gene>
    <name evidence="1" type="ORF">V757_01215</name>
</gene>
<dbReference type="EMBL" id="AYSV01000008">
    <property type="protein sequence ID" value="ETD72923.1"/>
    <property type="molecule type" value="Genomic_DNA"/>
</dbReference>
<dbReference type="RefSeq" id="WP_023949060.1">
    <property type="nucleotide sequence ID" value="NZ_AYSV01000008.1"/>
</dbReference>
<dbReference type="Gene3D" id="1.10.600.10">
    <property type="entry name" value="Farnesyl Diphosphate Synthase"/>
    <property type="match status" value="1"/>
</dbReference>
<evidence type="ECO:0000313" key="2">
    <source>
        <dbReference type="Proteomes" id="UP000018766"/>
    </source>
</evidence>